<dbReference type="EnsemblMetazoa" id="XM_014390824.2">
    <property type="protein sequence ID" value="XP_014246310.1"/>
    <property type="gene ID" value="LOC106664810"/>
</dbReference>
<reference evidence="2" key="1">
    <citation type="submission" date="2022-01" db="UniProtKB">
        <authorList>
            <consortium name="EnsemblMetazoa"/>
        </authorList>
    </citation>
    <scope>IDENTIFICATION</scope>
</reference>
<sequence length="237" mass="27303">MAIMYTFCFCLSVRLGSLIVGLFSMFKYIVFVILAVIWANMPIQETRKFLKPYMEDQNLLFISDQAKLLNEDPRLYSYITLFILVLQLLSTFGELHGAYYCHKYWLLPFVVLEAIHQLFITFLFITMMMLIKENSQDLGLLISTTLAGSFTTIFLFYCLACVIALFQSLKELGLDGLPGKKKPVIQGQEKKPNENSGISRDLVPYLNEFRRYTRYPGYRAPSYPQPAGYGQLIAPIY</sequence>
<keyword evidence="1" id="KW-0472">Membrane</keyword>
<dbReference type="PANTHER" id="PTHR36694">
    <property type="entry name" value="PASIFLORA 1, ISOFORM A-RELATED"/>
    <property type="match status" value="1"/>
</dbReference>
<dbReference type="PANTHER" id="PTHR36694:SF11">
    <property type="entry name" value="LP21121P-RELATED"/>
    <property type="match status" value="1"/>
</dbReference>
<dbReference type="RefSeq" id="XP_014246310.1">
    <property type="nucleotide sequence ID" value="XM_014390824.2"/>
</dbReference>
<dbReference type="OMA" id="ALVYSCC"/>
<feature type="transmembrane region" description="Helical" evidence="1">
    <location>
        <begin position="15"/>
        <end position="39"/>
    </location>
</feature>
<dbReference type="OrthoDB" id="6611154at2759"/>
<evidence type="ECO:0000256" key="1">
    <source>
        <dbReference type="SAM" id="Phobius"/>
    </source>
</evidence>
<keyword evidence="1" id="KW-1133">Transmembrane helix</keyword>
<dbReference type="AlphaFoldDB" id="A0A8I6RMB3"/>
<dbReference type="GeneID" id="106664810"/>
<feature type="transmembrane region" description="Helical" evidence="1">
    <location>
        <begin position="75"/>
        <end position="93"/>
    </location>
</feature>
<proteinExistence type="predicted"/>
<evidence type="ECO:0000313" key="2">
    <source>
        <dbReference type="EnsemblMetazoa" id="XP_014246310.1"/>
    </source>
</evidence>
<dbReference type="KEGG" id="clec:106664810"/>
<name>A0A8I6RMB3_CIMLE</name>
<accession>A0A8I6RMB3</accession>
<feature type="transmembrane region" description="Helical" evidence="1">
    <location>
        <begin position="105"/>
        <end position="131"/>
    </location>
</feature>
<keyword evidence="1" id="KW-0812">Transmembrane</keyword>
<evidence type="ECO:0000313" key="3">
    <source>
        <dbReference type="Proteomes" id="UP000494040"/>
    </source>
</evidence>
<dbReference type="Proteomes" id="UP000494040">
    <property type="component" value="Unassembled WGS sequence"/>
</dbReference>
<protein>
    <submittedName>
        <fullName evidence="2">Uncharacterized protein</fullName>
    </submittedName>
</protein>
<organism evidence="2 3">
    <name type="scientific">Cimex lectularius</name>
    <name type="common">Bed bug</name>
    <name type="synonym">Acanthia lectularia</name>
    <dbReference type="NCBI Taxonomy" id="79782"/>
    <lineage>
        <taxon>Eukaryota</taxon>
        <taxon>Metazoa</taxon>
        <taxon>Ecdysozoa</taxon>
        <taxon>Arthropoda</taxon>
        <taxon>Hexapoda</taxon>
        <taxon>Insecta</taxon>
        <taxon>Pterygota</taxon>
        <taxon>Neoptera</taxon>
        <taxon>Paraneoptera</taxon>
        <taxon>Hemiptera</taxon>
        <taxon>Heteroptera</taxon>
        <taxon>Panheteroptera</taxon>
        <taxon>Cimicomorpha</taxon>
        <taxon>Cimicidae</taxon>
        <taxon>Cimex</taxon>
    </lineage>
</organism>
<keyword evidence="3" id="KW-1185">Reference proteome</keyword>
<feature type="transmembrane region" description="Helical" evidence="1">
    <location>
        <begin position="138"/>
        <end position="166"/>
    </location>
</feature>